<accession>A0ABU0CNU9</accession>
<keyword evidence="1" id="KW-1133">Transmembrane helix</keyword>
<feature type="transmembrane region" description="Helical" evidence="1">
    <location>
        <begin position="72"/>
        <end position="89"/>
    </location>
</feature>
<dbReference type="RefSeq" id="WP_307335885.1">
    <property type="nucleotide sequence ID" value="NZ_JAUSUQ010000002.1"/>
</dbReference>
<protein>
    <submittedName>
        <fullName evidence="3">1,4-dihydroxy-2-naphthoate octaprenyltransferase</fullName>
    </submittedName>
</protein>
<sequence>MKILFSVILLIFSVLFFYQGLNYPYFTTGEQVGPGFFPRWIGGLLILVTIYNLYRDFKEIQAKEVEQESEQTYGRTMVGVILLTALFVMLLRPMGALLAMMIYIFSILLMFNRQRVAFNLVFSLAVPIGIYFVLNVWLNGGLPKGILSFL</sequence>
<feature type="transmembrane region" description="Helical" evidence="1">
    <location>
        <begin position="118"/>
        <end position="138"/>
    </location>
</feature>
<feature type="transmembrane region" description="Helical" evidence="1">
    <location>
        <begin position="32"/>
        <end position="51"/>
    </location>
</feature>
<evidence type="ECO:0000259" key="2">
    <source>
        <dbReference type="Pfam" id="PF07331"/>
    </source>
</evidence>
<keyword evidence="4" id="KW-1185">Reference proteome</keyword>
<dbReference type="EMBL" id="JAUSUQ010000002">
    <property type="protein sequence ID" value="MDQ0338093.1"/>
    <property type="molecule type" value="Genomic_DNA"/>
</dbReference>
<dbReference type="Proteomes" id="UP001232445">
    <property type="component" value="Unassembled WGS sequence"/>
</dbReference>
<dbReference type="InterPro" id="IPR009936">
    <property type="entry name" value="DUF1468"/>
</dbReference>
<keyword evidence="1" id="KW-0472">Membrane</keyword>
<gene>
    <name evidence="3" type="ORF">J2S00_000876</name>
</gene>
<evidence type="ECO:0000256" key="1">
    <source>
        <dbReference type="SAM" id="Phobius"/>
    </source>
</evidence>
<keyword evidence="1" id="KW-0812">Transmembrane</keyword>
<comment type="caution">
    <text evidence="3">The sequence shown here is derived from an EMBL/GenBank/DDBJ whole genome shotgun (WGS) entry which is preliminary data.</text>
</comment>
<name>A0ABU0CNU9_9BACI</name>
<organism evidence="3 4">
    <name type="scientific">Caldalkalibacillus uzonensis</name>
    <dbReference type="NCBI Taxonomy" id="353224"/>
    <lineage>
        <taxon>Bacteria</taxon>
        <taxon>Bacillati</taxon>
        <taxon>Bacillota</taxon>
        <taxon>Bacilli</taxon>
        <taxon>Bacillales</taxon>
        <taxon>Bacillaceae</taxon>
        <taxon>Caldalkalibacillus</taxon>
    </lineage>
</organism>
<feature type="transmembrane region" description="Helical" evidence="1">
    <location>
        <begin position="95"/>
        <end position="111"/>
    </location>
</feature>
<evidence type="ECO:0000313" key="4">
    <source>
        <dbReference type="Proteomes" id="UP001232445"/>
    </source>
</evidence>
<proteinExistence type="predicted"/>
<reference evidence="3 4" key="1">
    <citation type="submission" date="2023-07" db="EMBL/GenBank/DDBJ databases">
        <title>Genomic Encyclopedia of Type Strains, Phase IV (KMG-IV): sequencing the most valuable type-strain genomes for metagenomic binning, comparative biology and taxonomic classification.</title>
        <authorList>
            <person name="Goeker M."/>
        </authorList>
    </citation>
    <scope>NUCLEOTIDE SEQUENCE [LARGE SCALE GENOMIC DNA]</scope>
    <source>
        <strain evidence="3 4">DSM 17740</strain>
    </source>
</reference>
<dbReference type="Pfam" id="PF07331">
    <property type="entry name" value="TctB"/>
    <property type="match status" value="1"/>
</dbReference>
<feature type="domain" description="DUF1468" evidence="2">
    <location>
        <begin position="4"/>
        <end position="143"/>
    </location>
</feature>
<evidence type="ECO:0000313" key="3">
    <source>
        <dbReference type="EMBL" id="MDQ0338093.1"/>
    </source>
</evidence>